<proteinExistence type="predicted"/>
<dbReference type="OrthoDB" id="461826at2"/>
<comment type="caution">
    <text evidence="2">The sequence shown here is derived from an EMBL/GenBank/DDBJ whole genome shotgun (WGS) entry which is preliminary data.</text>
</comment>
<dbReference type="InterPro" id="IPR036010">
    <property type="entry name" value="2Fe-2S_ferredoxin-like_sf"/>
</dbReference>
<feature type="domain" description="2Fe-2S ferredoxin-type" evidence="1">
    <location>
        <begin position="1"/>
        <end position="76"/>
    </location>
</feature>
<dbReference type="GO" id="GO:0051536">
    <property type="term" value="F:iron-sulfur cluster binding"/>
    <property type="evidence" value="ECO:0007669"/>
    <property type="project" value="InterPro"/>
</dbReference>
<dbReference type="EMBL" id="PVWO01000391">
    <property type="protein sequence ID" value="PSB50598.1"/>
    <property type="molecule type" value="Genomic_DNA"/>
</dbReference>
<dbReference type="Gene3D" id="3.10.20.30">
    <property type="match status" value="1"/>
</dbReference>
<evidence type="ECO:0000313" key="3">
    <source>
        <dbReference type="Proteomes" id="UP000238937"/>
    </source>
</evidence>
<keyword evidence="3" id="KW-1185">Reference proteome</keyword>
<sequence>MSVTVLFMPERLTTTAQPGEPLLNVAERAGVAIPTGCLKGACFVCRVAIEGQDNPIRACIATVPSDELSIVHRYVVPS</sequence>
<dbReference type="Pfam" id="PF00111">
    <property type="entry name" value="Fer2"/>
    <property type="match status" value="1"/>
</dbReference>
<dbReference type="AlphaFoldDB" id="A0A2T1G019"/>
<dbReference type="InterPro" id="IPR012675">
    <property type="entry name" value="Beta-grasp_dom_sf"/>
</dbReference>
<protein>
    <submittedName>
        <fullName evidence="2">NADH:ubiquinone oxidoreductase chain G-like protein</fullName>
    </submittedName>
</protein>
<dbReference type="PROSITE" id="PS51085">
    <property type="entry name" value="2FE2S_FER_2"/>
    <property type="match status" value="1"/>
</dbReference>
<keyword evidence="2" id="KW-0830">Ubiquinone</keyword>
<organism evidence="2 3">
    <name type="scientific">Chamaesiphon polymorphus CCALA 037</name>
    <dbReference type="NCBI Taxonomy" id="2107692"/>
    <lineage>
        <taxon>Bacteria</taxon>
        <taxon>Bacillati</taxon>
        <taxon>Cyanobacteriota</taxon>
        <taxon>Cyanophyceae</taxon>
        <taxon>Gomontiellales</taxon>
        <taxon>Chamaesiphonaceae</taxon>
        <taxon>Chamaesiphon</taxon>
    </lineage>
</organism>
<accession>A0A2T1G019</accession>
<dbReference type="CDD" id="cd00207">
    <property type="entry name" value="fer2"/>
    <property type="match status" value="1"/>
</dbReference>
<gene>
    <name evidence="2" type="ORF">C7B77_22565</name>
</gene>
<dbReference type="SUPFAM" id="SSF54292">
    <property type="entry name" value="2Fe-2S ferredoxin-like"/>
    <property type="match status" value="1"/>
</dbReference>
<evidence type="ECO:0000259" key="1">
    <source>
        <dbReference type="PROSITE" id="PS51085"/>
    </source>
</evidence>
<name>A0A2T1G019_9CYAN</name>
<dbReference type="Proteomes" id="UP000238937">
    <property type="component" value="Unassembled WGS sequence"/>
</dbReference>
<reference evidence="2 3" key="1">
    <citation type="submission" date="2018-03" db="EMBL/GenBank/DDBJ databases">
        <title>The ancient ancestry and fast evolution of plastids.</title>
        <authorList>
            <person name="Moore K.R."/>
            <person name="Magnabosco C."/>
            <person name="Momper L."/>
            <person name="Gold D.A."/>
            <person name="Bosak T."/>
            <person name="Fournier G.P."/>
        </authorList>
    </citation>
    <scope>NUCLEOTIDE SEQUENCE [LARGE SCALE GENOMIC DNA]</scope>
    <source>
        <strain evidence="2 3">CCALA 037</strain>
    </source>
</reference>
<evidence type="ECO:0000313" key="2">
    <source>
        <dbReference type="EMBL" id="PSB50598.1"/>
    </source>
</evidence>
<dbReference type="InterPro" id="IPR001041">
    <property type="entry name" value="2Fe-2S_ferredoxin-type"/>
</dbReference>